<protein>
    <submittedName>
        <fullName evidence="1">Dicer-like protein 1</fullName>
    </submittedName>
</protein>
<dbReference type="Proteomes" id="UP001150603">
    <property type="component" value="Unassembled WGS sequence"/>
</dbReference>
<organism evidence="1 2">
    <name type="scientific">Linderina macrospora</name>
    <dbReference type="NCBI Taxonomy" id="4868"/>
    <lineage>
        <taxon>Eukaryota</taxon>
        <taxon>Fungi</taxon>
        <taxon>Fungi incertae sedis</taxon>
        <taxon>Zoopagomycota</taxon>
        <taxon>Kickxellomycotina</taxon>
        <taxon>Kickxellomycetes</taxon>
        <taxon>Kickxellales</taxon>
        <taxon>Kickxellaceae</taxon>
        <taxon>Linderina</taxon>
    </lineage>
</organism>
<comment type="caution">
    <text evidence="1">The sequence shown here is derived from an EMBL/GenBank/DDBJ whole genome shotgun (WGS) entry which is preliminary data.</text>
</comment>
<reference evidence="1" key="1">
    <citation type="submission" date="2022-07" db="EMBL/GenBank/DDBJ databases">
        <title>Phylogenomic reconstructions and comparative analyses of Kickxellomycotina fungi.</title>
        <authorList>
            <person name="Reynolds N.K."/>
            <person name="Stajich J.E."/>
            <person name="Barry K."/>
            <person name="Grigoriev I.V."/>
            <person name="Crous P."/>
            <person name="Smith M.E."/>
        </authorList>
    </citation>
    <scope>NUCLEOTIDE SEQUENCE</scope>
    <source>
        <strain evidence="1">NRRL 5244</strain>
    </source>
</reference>
<accession>A0ACC1J9S4</accession>
<dbReference type="EMBL" id="JANBPW010001766">
    <property type="protein sequence ID" value="KAJ1943199.1"/>
    <property type="molecule type" value="Genomic_DNA"/>
</dbReference>
<evidence type="ECO:0000313" key="2">
    <source>
        <dbReference type="Proteomes" id="UP001150603"/>
    </source>
</evidence>
<name>A0ACC1J9S4_9FUNG</name>
<proteinExistence type="predicted"/>
<feature type="non-terminal residue" evidence="1">
    <location>
        <position position="729"/>
    </location>
</feature>
<gene>
    <name evidence="1" type="primary">dcl1_1</name>
    <name evidence="1" type="ORF">FBU59_002983</name>
</gene>
<evidence type="ECO:0000313" key="1">
    <source>
        <dbReference type="EMBL" id="KAJ1943199.1"/>
    </source>
</evidence>
<sequence length="729" mass="80426">MAEWIYVRRLGYMLPSNGEGAASVPLLMVEPVSFVYNYLAPVPLNAPQVPVLDTSTMEAYPGGIYTTPFCCALEPLDIADVLNFTLLPSFLTRLEQVLAASEVKQRLSLNAHVETVRRAITASSSSMDCNYQRLETLGDSMLKLVTSTMLFVAHPGDHEGLLTSRRENLVSNAHLFVLATRMSLAESIISLAFAKREWRLPGQGWKRLRNVPTKWICTPAGSYERAPSKIDAAKLAKEPHKERVVQTREIIAERPLSEKTVADIIESLLGAAVLDGGIEGALSAARALGVVDSKWAEWRQFGKVWNAGQREKKRRLAELRMHQLEYISMLKQTLLLLPSSNNKVESVTEQLGDMVLDTTDVNCSAPDANAGKDTPELLSGLSLAPSGWKSTVESILGYRFQDRALLVEALTHCSILDVDSASYQRLEYLGDAVLDYFVTKRYYDYRPELIPHRITLVKHVAVSNDVLALILVCNGLHKFLRNRSPTVSAVIADYEERLRAARQTVADVMSEDGNAPVVDSSYVYQNLPPECWNLVPAPKVLGDLLESLLGAVYVDSGMDCNVAQALYVHLIEPFLDRFVDSGKLTLNPVIQSQLICQAWGCQAFTWVSQANEDMSDFVNRSVCEFRIHGKVMVRTSGEGPRHAKFSAANQFIQLVGAATPNALDGDLTTLHGIESGGKTMAMLDGLMRSLCTCKEERLAKARAEEAKALVEAEEARARMEAEANADVPL</sequence>
<keyword evidence="2" id="KW-1185">Reference proteome</keyword>